<accession>A0A1K2HPP0</accession>
<keyword evidence="2" id="KW-1185">Reference proteome</keyword>
<dbReference type="AlphaFoldDB" id="A0A1K2HPP0"/>
<name>A0A1K2HPP0_9NEIS</name>
<reference evidence="1 2" key="1">
    <citation type="submission" date="2016-11" db="EMBL/GenBank/DDBJ databases">
        <authorList>
            <person name="Jaros S."/>
            <person name="Januszkiewicz K."/>
            <person name="Wedrychowicz H."/>
        </authorList>
    </citation>
    <scope>NUCLEOTIDE SEQUENCE [LARGE SCALE GENOMIC DNA]</scope>
    <source>
        <strain evidence="1 2">DSM 18899</strain>
    </source>
</reference>
<evidence type="ECO:0000313" key="2">
    <source>
        <dbReference type="Proteomes" id="UP000186513"/>
    </source>
</evidence>
<dbReference type="EMBL" id="FPKR01000013">
    <property type="protein sequence ID" value="SFZ78707.1"/>
    <property type="molecule type" value="Genomic_DNA"/>
</dbReference>
<dbReference type="RefSeq" id="WP_139256189.1">
    <property type="nucleotide sequence ID" value="NZ_FPKR01000013.1"/>
</dbReference>
<protein>
    <submittedName>
        <fullName evidence="1">Uncharacterized protein</fullName>
    </submittedName>
</protein>
<sequence>MKVIWFFLFLLLSALANAEIFGKIRPLDKYGDILKKYPNAELERLEPAWATEKDALMVMRGVGISGAIVIKYEDSRPMFRELAEKNPDSPSIAIFNHAANAEDEEALEVQWVRWMPDEGVNVKKLISKFGKKYEKYYDDEMRPVIKWADRGVAAYMSEDELSAHAIEYAFTKRERDSEFRLKYKTDPYNSKLKKIGSS</sequence>
<evidence type="ECO:0000313" key="1">
    <source>
        <dbReference type="EMBL" id="SFZ78707.1"/>
    </source>
</evidence>
<dbReference type="OrthoDB" id="9175336at2"/>
<dbReference type="Proteomes" id="UP000186513">
    <property type="component" value="Unassembled WGS sequence"/>
</dbReference>
<organism evidence="1 2">
    <name type="scientific">Chitinimonas taiwanensis DSM 18899</name>
    <dbReference type="NCBI Taxonomy" id="1121279"/>
    <lineage>
        <taxon>Bacteria</taxon>
        <taxon>Pseudomonadati</taxon>
        <taxon>Pseudomonadota</taxon>
        <taxon>Betaproteobacteria</taxon>
        <taxon>Neisseriales</taxon>
        <taxon>Chitinibacteraceae</taxon>
        <taxon>Chitinimonas</taxon>
    </lineage>
</organism>
<proteinExistence type="predicted"/>
<gene>
    <name evidence="1" type="ORF">SAMN02745887_03141</name>
</gene>